<dbReference type="Pfam" id="PF02397">
    <property type="entry name" value="Bac_transf"/>
    <property type="match status" value="1"/>
</dbReference>
<dbReference type="EMBL" id="VOAP01000013">
    <property type="protein sequence ID" value="TWO20641.1"/>
    <property type="molecule type" value="Genomic_DNA"/>
</dbReference>
<dbReference type="PANTHER" id="PTHR30576">
    <property type="entry name" value="COLANIC BIOSYNTHESIS UDP-GLUCOSE LIPID CARRIER TRANSFERASE"/>
    <property type="match status" value="1"/>
</dbReference>
<keyword evidence="2" id="KW-0472">Membrane</keyword>
<keyword evidence="2" id="KW-1133">Transmembrane helix</keyword>
<name>A0A562XES4_CAMHY</name>
<evidence type="ECO:0000259" key="3">
    <source>
        <dbReference type="Pfam" id="PF02397"/>
    </source>
</evidence>
<comment type="similarity">
    <text evidence="1">Belongs to the bacterial sugar transferase family.</text>
</comment>
<accession>A0A562XES4</accession>
<keyword evidence="4" id="KW-0808">Transferase</keyword>
<keyword evidence="2" id="KW-0812">Transmembrane</keyword>
<sequence>MIILGRKYKFSDDELRKLGKKFKTINIVRYRNRSEDEVLKELQSIVVEEYFDTLVLNTTATVGSNIIKYLTTLQFQKRKKPLKIISIEDFMEKYLYKCYIPEDNTDLRFLSHIKPFNKFEYYVKRIIDYAGIFILFTFSWPIMIYARYKIKDESPGTSIFKQLRVGLNNKEFFCIKFRSMRLDAEANGAKFASKNDDRIFKWGNTMRQTRIDELPQILNVLRGDMHLIGPRPERKVWTDKFEQVIPYYNERHLVRPGITGWAQVMYPYGENAYDAKQKLMYDLYYIKHWSLWLELKVIYKTIAVVLGRRGV</sequence>
<dbReference type="RefSeq" id="WP_147497239.1">
    <property type="nucleotide sequence ID" value="NZ_VOAP01000013.1"/>
</dbReference>
<comment type="caution">
    <text evidence="4">The sequence shown here is derived from an EMBL/GenBank/DDBJ whole genome shotgun (WGS) entry which is preliminary data.</text>
</comment>
<evidence type="ECO:0000313" key="5">
    <source>
        <dbReference type="Proteomes" id="UP000321812"/>
    </source>
</evidence>
<gene>
    <name evidence="4" type="ORF">YZ82_04815</name>
</gene>
<dbReference type="PANTHER" id="PTHR30576:SF0">
    <property type="entry name" value="UNDECAPRENYL-PHOSPHATE N-ACETYLGALACTOSAMINYL 1-PHOSPHATE TRANSFERASE-RELATED"/>
    <property type="match status" value="1"/>
</dbReference>
<proteinExistence type="inferred from homology"/>
<evidence type="ECO:0000313" key="4">
    <source>
        <dbReference type="EMBL" id="TWO20641.1"/>
    </source>
</evidence>
<feature type="domain" description="Bacterial sugar transferase" evidence="3">
    <location>
        <begin position="124"/>
        <end position="306"/>
    </location>
</feature>
<dbReference type="InterPro" id="IPR003362">
    <property type="entry name" value="Bact_transf"/>
</dbReference>
<dbReference type="GO" id="GO:0016780">
    <property type="term" value="F:phosphotransferase activity, for other substituted phosphate groups"/>
    <property type="evidence" value="ECO:0007669"/>
    <property type="project" value="TreeGrafter"/>
</dbReference>
<reference evidence="4 5" key="1">
    <citation type="submission" date="2019-07" db="EMBL/GenBank/DDBJ databases">
        <title>Rapid identification of Enteric Bacteria from Whole Genome Sequences (WGS) using Average Nucleotide Identity (ANI).</title>
        <authorList>
            <person name="Lane C."/>
        </authorList>
    </citation>
    <scope>NUCLEOTIDE SEQUENCE [LARGE SCALE GENOMIC DNA]</scope>
    <source>
        <strain evidence="4 5">D2411</strain>
    </source>
</reference>
<protein>
    <submittedName>
        <fullName evidence="4">Sugar transferase</fullName>
    </submittedName>
</protein>
<evidence type="ECO:0000256" key="2">
    <source>
        <dbReference type="SAM" id="Phobius"/>
    </source>
</evidence>
<organism evidence="4 5">
    <name type="scientific">Campylobacter hyointestinalis</name>
    <dbReference type="NCBI Taxonomy" id="198"/>
    <lineage>
        <taxon>Bacteria</taxon>
        <taxon>Pseudomonadati</taxon>
        <taxon>Campylobacterota</taxon>
        <taxon>Epsilonproteobacteria</taxon>
        <taxon>Campylobacterales</taxon>
        <taxon>Campylobacteraceae</taxon>
        <taxon>Campylobacter</taxon>
    </lineage>
</organism>
<evidence type="ECO:0000256" key="1">
    <source>
        <dbReference type="ARBA" id="ARBA00006464"/>
    </source>
</evidence>
<feature type="transmembrane region" description="Helical" evidence="2">
    <location>
        <begin position="126"/>
        <end position="148"/>
    </location>
</feature>
<dbReference type="Proteomes" id="UP000321812">
    <property type="component" value="Unassembled WGS sequence"/>
</dbReference>
<dbReference type="AlphaFoldDB" id="A0A562XES4"/>